<organism evidence="3">
    <name type="scientific">Melampsora larici-populina (strain 98AG31 / pathotype 3-4-7)</name>
    <name type="common">Poplar leaf rust fungus</name>
    <dbReference type="NCBI Taxonomy" id="747676"/>
    <lineage>
        <taxon>Eukaryota</taxon>
        <taxon>Fungi</taxon>
        <taxon>Dikarya</taxon>
        <taxon>Basidiomycota</taxon>
        <taxon>Pucciniomycotina</taxon>
        <taxon>Pucciniomycetes</taxon>
        <taxon>Pucciniales</taxon>
        <taxon>Melampsoraceae</taxon>
        <taxon>Melampsora</taxon>
    </lineage>
</organism>
<dbReference type="Proteomes" id="UP000001072">
    <property type="component" value="Unassembled WGS sequence"/>
</dbReference>
<dbReference type="EMBL" id="GL883091">
    <property type="protein sequence ID" value="EGG12018.1"/>
    <property type="molecule type" value="Genomic_DNA"/>
</dbReference>
<accession>F4R5B7</accession>
<gene>
    <name evidence="2" type="ORF">MELLADRAFT_89207</name>
</gene>
<dbReference type="InParanoid" id="F4R5B7"/>
<dbReference type="HOGENOM" id="CLU_091779_0_0_1"/>
<keyword evidence="3" id="KW-1185">Reference proteome</keyword>
<dbReference type="GeneID" id="18935109"/>
<name>F4R5B7_MELLP</name>
<dbReference type="RefSeq" id="XP_007404393.1">
    <property type="nucleotide sequence ID" value="XM_007404331.1"/>
</dbReference>
<dbReference type="VEuPathDB" id="FungiDB:MELLADRAFT_89207"/>
<evidence type="ECO:0000313" key="2">
    <source>
        <dbReference type="EMBL" id="EGG12018.1"/>
    </source>
</evidence>
<reference evidence="3" key="1">
    <citation type="journal article" date="2011" name="Proc. Natl. Acad. Sci. U.S.A.">
        <title>Obligate biotrophy features unraveled by the genomic analysis of rust fungi.</title>
        <authorList>
            <person name="Duplessis S."/>
            <person name="Cuomo C.A."/>
            <person name="Lin Y.-C."/>
            <person name="Aerts A."/>
            <person name="Tisserant E."/>
            <person name="Veneault-Fourrey C."/>
            <person name="Joly D.L."/>
            <person name="Hacquard S."/>
            <person name="Amselem J."/>
            <person name="Cantarel B.L."/>
            <person name="Chiu R."/>
            <person name="Coutinho P.M."/>
            <person name="Feau N."/>
            <person name="Field M."/>
            <person name="Frey P."/>
            <person name="Gelhaye E."/>
            <person name="Goldberg J."/>
            <person name="Grabherr M.G."/>
            <person name="Kodira C.D."/>
            <person name="Kohler A."/>
            <person name="Kuees U."/>
            <person name="Lindquist E.A."/>
            <person name="Lucas S.M."/>
            <person name="Mago R."/>
            <person name="Mauceli E."/>
            <person name="Morin E."/>
            <person name="Murat C."/>
            <person name="Pangilinan J.L."/>
            <person name="Park R."/>
            <person name="Pearson M."/>
            <person name="Quesneville H."/>
            <person name="Rouhier N."/>
            <person name="Sakthikumar S."/>
            <person name="Salamov A.A."/>
            <person name="Schmutz J."/>
            <person name="Selles B."/>
            <person name="Shapiro H."/>
            <person name="Tanguay P."/>
            <person name="Tuskan G.A."/>
            <person name="Henrissat B."/>
            <person name="Van de Peer Y."/>
            <person name="Rouze P."/>
            <person name="Ellis J.G."/>
            <person name="Dodds P.N."/>
            <person name="Schein J.E."/>
            <person name="Zhong S."/>
            <person name="Hamelin R.C."/>
            <person name="Grigoriev I.V."/>
            <person name="Szabo L.J."/>
            <person name="Martin F."/>
        </authorList>
    </citation>
    <scope>NUCLEOTIDE SEQUENCE [LARGE SCALE GENOMIC DNA]</scope>
    <source>
        <strain evidence="3">98AG31 / pathotype 3-4-7</strain>
    </source>
</reference>
<evidence type="ECO:0000313" key="3">
    <source>
        <dbReference type="Proteomes" id="UP000001072"/>
    </source>
</evidence>
<sequence length="190" mass="20688">MGSYGPHSRSKNHLDAVVRFLARKAAEQVVIPALDDNHPPSTNRSPSPPQQDDIFGHDAPGSDTPEPPPSPLSCLRAFALAQEKQPGDSEDSDDDLDIHKLAEAIHAMEDDMFGPNDEAMDEASLEEDLQTGQVLDSSEWHPFKKKEHPIPVPIPPYTLDFAYMPCPAPRVGGAACSKQAPQEESWSSSV</sequence>
<feature type="region of interest" description="Disordered" evidence="1">
    <location>
        <begin position="31"/>
        <end position="73"/>
    </location>
</feature>
<dbReference type="KEGG" id="mlr:MELLADRAFT_89207"/>
<dbReference type="AlphaFoldDB" id="F4R5B7"/>
<proteinExistence type="predicted"/>
<evidence type="ECO:0000256" key="1">
    <source>
        <dbReference type="SAM" id="MobiDB-lite"/>
    </source>
</evidence>
<protein>
    <submittedName>
        <fullName evidence="2">Uncharacterized protein</fullName>
    </submittedName>
</protein>